<dbReference type="PROSITE" id="PS51257">
    <property type="entry name" value="PROKAR_LIPOPROTEIN"/>
    <property type="match status" value="1"/>
</dbReference>
<evidence type="ECO:0000313" key="5">
    <source>
        <dbReference type="EMBL" id="GLB49779.1"/>
    </source>
</evidence>
<feature type="domain" description="Non-reducing end beta-L-arabinofuranosidase-like GH127 middle" evidence="4">
    <location>
        <begin position="434"/>
        <end position="528"/>
    </location>
</feature>
<reference evidence="5" key="1">
    <citation type="submission" date="2022-07" db="EMBL/GenBank/DDBJ databases">
        <title>Taxonomy of Novel Oxalotrophic and Methylotrophic Bacteria.</title>
        <authorList>
            <person name="Sahin N."/>
            <person name="Tani A."/>
        </authorList>
    </citation>
    <scope>NUCLEOTIDE SEQUENCE</scope>
    <source>
        <strain evidence="5">Y10</strain>
    </source>
</reference>
<dbReference type="RefSeq" id="WP_281765403.1">
    <property type="nucleotide sequence ID" value="NZ_BRVO01000002.1"/>
</dbReference>
<dbReference type="Pfam" id="PF07944">
    <property type="entry name" value="Beta-AFase-like_GH127_cat"/>
    <property type="match status" value="1"/>
</dbReference>
<sequence length="799" mass="90533">MFRIKYIAVFTSVLLTFSSCEEKKIVSADLTEESPLTYFDLKDVSLLESPFKHAQDLDKKYLLALEADKLLAPFLREAGLTPKAESYPNWENTGLDGHIGGHYLSALSLMYAATGDKEIKERLDYMIAELKKCQEANGNGYIGGVPDGKTIWKEIKEGNIRAGGFSLNDKWVPLYNIHKTFSGLRDVYVYTGSKDAKEMLVAMTDWAIDLVANLTDEQIQEMLISEHGGLNEAFADVADMTGDVKYMKLAKQFSHKEVLDPLLDHEDKLTGMHANTQIPKVIGFERIAQINNNKKWASAASFFWDDVVNERSVVIGGNSAYEHFHPKDNFSKMIQGTQGPETCNTYNMLKLTKMLYEDTGNESYIAYYEKALYNHILSTQNPETGGLVYFTQMRPGHYRVYSQVETSFWCCVGSGIENHGKYGEMVYAHTNQSLLVNLFIPSSVIWHEKGVELVQVNNFPTEAATHFKIKAKAKTNFTLRLRLPAWTYGGASLTINGEEYKDFDANAPYINIEREWNDGDEITYNLPMSLSTEQLKDGSNYYSFLYGPIVLAAKTSTDNQDGLFADASRGGHIASGEIVSLKEIPTVVGNPDSLVNQITKEDTEDLRFKIGGLYHTEAFTDSLELEPFYALHESRYMIYFPQATKDGLKAMQEKMEKEEAAARVLEEKSSDVVYCGEQQPESDHSIEQKDTWTGYDYESHWREGGGYFSYNMRNNESMAKYLYIDYLDIDKLRACEFYVGGVKVGELKSNGEADKPLNTVVFDLPEEVQQMKDFRVEIKAIDNLWMPKIVEVRILKESL</sequence>
<evidence type="ECO:0000259" key="4">
    <source>
        <dbReference type="Pfam" id="PF20736"/>
    </source>
</evidence>
<keyword evidence="5" id="KW-0378">Hydrolase</keyword>
<dbReference type="InterPro" id="IPR012878">
    <property type="entry name" value="Beta-AFase-like_GH127_cat"/>
</dbReference>
<dbReference type="GO" id="GO:0016787">
    <property type="term" value="F:hydrolase activity"/>
    <property type="evidence" value="ECO:0007669"/>
    <property type="project" value="UniProtKB-KW"/>
</dbReference>
<dbReference type="EMBL" id="BRVO01000002">
    <property type="protein sequence ID" value="GLB49779.1"/>
    <property type="molecule type" value="Genomic_DNA"/>
</dbReference>
<evidence type="ECO:0000313" key="6">
    <source>
        <dbReference type="Proteomes" id="UP001143543"/>
    </source>
</evidence>
<dbReference type="PANTHER" id="PTHR31151">
    <property type="entry name" value="PROLINE-TRNA LIGASE (DUF1680)"/>
    <property type="match status" value="1"/>
</dbReference>
<dbReference type="Pfam" id="PF20620">
    <property type="entry name" value="DUF6805"/>
    <property type="match status" value="1"/>
</dbReference>
<dbReference type="Pfam" id="PF20736">
    <property type="entry name" value="Glyco_hydro127M"/>
    <property type="match status" value="1"/>
</dbReference>
<dbReference type="Proteomes" id="UP001143543">
    <property type="component" value="Unassembled WGS sequence"/>
</dbReference>
<proteinExistence type="predicted"/>
<comment type="caution">
    <text evidence="5">The sequence shown here is derived from an EMBL/GenBank/DDBJ whole genome shotgun (WGS) entry which is preliminary data.</text>
</comment>
<dbReference type="InterPro" id="IPR008928">
    <property type="entry name" value="6-hairpin_glycosidase_sf"/>
</dbReference>
<feature type="domain" description="Non-reducing end beta-L-arabinofuranosidase-like GH127 catalytic" evidence="1">
    <location>
        <begin position="43"/>
        <end position="424"/>
    </location>
</feature>
<name>A0ABQ5MK70_9FLAO</name>
<evidence type="ECO:0000259" key="2">
    <source>
        <dbReference type="Pfam" id="PF16375"/>
    </source>
</evidence>
<dbReference type="PANTHER" id="PTHR31151:SF0">
    <property type="entry name" value="PROLINE-TRNA LIGASE (DUF1680)"/>
    <property type="match status" value="1"/>
</dbReference>
<gene>
    <name evidence="5" type="ORF">Y10_21470</name>
</gene>
<dbReference type="InterPro" id="IPR046544">
    <property type="entry name" value="GH146_SB_dom"/>
</dbReference>
<keyword evidence="6" id="KW-1185">Reference proteome</keyword>
<feature type="domain" description="DUF4986" evidence="2">
    <location>
        <begin position="557"/>
        <end position="640"/>
    </location>
</feature>
<evidence type="ECO:0000259" key="3">
    <source>
        <dbReference type="Pfam" id="PF20620"/>
    </source>
</evidence>
<dbReference type="SUPFAM" id="SSF48208">
    <property type="entry name" value="Six-hairpin glycosidases"/>
    <property type="match status" value="1"/>
</dbReference>
<dbReference type="InterPro" id="IPR049046">
    <property type="entry name" value="Beta-AFase-like_GH127_middle"/>
</dbReference>
<protein>
    <submittedName>
        <fullName evidence="5">Glycosyl hydrolase</fullName>
    </submittedName>
</protein>
<dbReference type="InterPro" id="IPR032275">
    <property type="entry name" value="DUF4986"/>
</dbReference>
<feature type="domain" description="Glycoside hydrolase GH146 substrate-binding" evidence="3">
    <location>
        <begin position="665"/>
        <end position="795"/>
    </location>
</feature>
<organism evidence="5 6">
    <name type="scientific">Neptunitalea lumnitzerae</name>
    <dbReference type="NCBI Taxonomy" id="2965509"/>
    <lineage>
        <taxon>Bacteria</taxon>
        <taxon>Pseudomonadati</taxon>
        <taxon>Bacteroidota</taxon>
        <taxon>Flavobacteriia</taxon>
        <taxon>Flavobacteriales</taxon>
        <taxon>Flavobacteriaceae</taxon>
        <taxon>Neptunitalea</taxon>
    </lineage>
</organism>
<accession>A0ABQ5MK70</accession>
<dbReference type="Pfam" id="PF16375">
    <property type="entry name" value="DUF4986"/>
    <property type="match status" value="1"/>
</dbReference>
<evidence type="ECO:0000259" key="1">
    <source>
        <dbReference type="Pfam" id="PF07944"/>
    </source>
</evidence>